<reference evidence="1 2" key="1">
    <citation type="journal article" date="2019" name="Sci. Rep.">
        <title>A high-quality genome of Eragrostis curvula grass provides insights into Poaceae evolution and supports new strategies to enhance forage quality.</title>
        <authorList>
            <person name="Carballo J."/>
            <person name="Santos B.A.C.M."/>
            <person name="Zappacosta D."/>
            <person name="Garbus I."/>
            <person name="Selva J.P."/>
            <person name="Gallo C.A."/>
            <person name="Diaz A."/>
            <person name="Albertini E."/>
            <person name="Caccamo M."/>
            <person name="Echenique V."/>
        </authorList>
    </citation>
    <scope>NUCLEOTIDE SEQUENCE [LARGE SCALE GENOMIC DNA]</scope>
    <source>
        <strain evidence="2">cv. Victoria</strain>
        <tissue evidence="1">Leaf</tissue>
    </source>
</reference>
<proteinExistence type="predicted"/>
<comment type="caution">
    <text evidence="1">The sequence shown here is derived from an EMBL/GenBank/DDBJ whole genome shotgun (WGS) entry which is preliminary data.</text>
</comment>
<dbReference type="EMBL" id="RWGY01000009">
    <property type="protein sequence ID" value="TVU37026.1"/>
    <property type="molecule type" value="Genomic_DNA"/>
</dbReference>
<sequence>MAPRNLWQVYAQLGAFLAPLLRGGLGYKWKENQDRKGTRQMETHPMHNPRCCYMMGSSIS</sequence>
<evidence type="ECO:0000313" key="2">
    <source>
        <dbReference type="Proteomes" id="UP000324897"/>
    </source>
</evidence>
<accession>A0A5J9VNG8</accession>
<evidence type="ECO:0000313" key="1">
    <source>
        <dbReference type="EMBL" id="TVU37026.1"/>
    </source>
</evidence>
<gene>
    <name evidence="1" type="ORF">EJB05_18991</name>
</gene>
<dbReference type="Gramene" id="TVU37026">
    <property type="protein sequence ID" value="TVU37026"/>
    <property type="gene ID" value="EJB05_18991"/>
</dbReference>
<dbReference type="AlphaFoldDB" id="A0A5J9VNG8"/>
<dbReference type="Proteomes" id="UP000324897">
    <property type="component" value="Unassembled WGS sequence"/>
</dbReference>
<keyword evidence="2" id="KW-1185">Reference proteome</keyword>
<name>A0A5J9VNG8_9POAL</name>
<organism evidence="1 2">
    <name type="scientific">Eragrostis curvula</name>
    <name type="common">weeping love grass</name>
    <dbReference type="NCBI Taxonomy" id="38414"/>
    <lineage>
        <taxon>Eukaryota</taxon>
        <taxon>Viridiplantae</taxon>
        <taxon>Streptophyta</taxon>
        <taxon>Embryophyta</taxon>
        <taxon>Tracheophyta</taxon>
        <taxon>Spermatophyta</taxon>
        <taxon>Magnoliopsida</taxon>
        <taxon>Liliopsida</taxon>
        <taxon>Poales</taxon>
        <taxon>Poaceae</taxon>
        <taxon>PACMAD clade</taxon>
        <taxon>Chloridoideae</taxon>
        <taxon>Eragrostideae</taxon>
        <taxon>Eragrostidinae</taxon>
        <taxon>Eragrostis</taxon>
    </lineage>
</organism>
<protein>
    <submittedName>
        <fullName evidence="1">Uncharacterized protein</fullName>
    </submittedName>
</protein>